<dbReference type="EMBL" id="JAGSXJ010000007">
    <property type="protein sequence ID" value="KAH6689688.1"/>
    <property type="molecule type" value="Genomic_DNA"/>
</dbReference>
<dbReference type="AlphaFoldDB" id="A0A9P9A9Y9"/>
<sequence length="435" mass="48915">MEYFDNPRVLETTEKADEYKKAQNLPNLMGRSYLAPNSLRGTVFQAPVNSCSKEPFSHGNLDTYLRKIGAGKLWPMPKVVGEKEAKALTDFWRKKAQDAYKEFAPVALNFADVFNEHFQWMFQAETAVGTVGDSGDGGENQLPYNLSGLIGRAWEAVMNRDEFKDFFGAETKLPEHAGAGFDAWTQAFQRVELHQSTARVGLEKQVTEVPVAVYNFTPSKSETQPDFTDYEEHCKKNKLAYLIPWLNLEDLALPEGVANMILSRAMNAPPTFARSDWNAMQVGRSGRLLLEPYCDSCFMDFYKPPMVLNNSPSSEYFTGANSHGILIVRPSMSDILGKHKTSHNLGQIFGWGDGLLILQAQATILRFCAEITKLMVRCHVTDEKGRARSDLDVVAGKPKFLSLHHSFPVEFKIPEVPWDLNSFKAQKRAEVIAEK</sequence>
<dbReference type="OrthoDB" id="2922289at2759"/>
<comment type="caution">
    <text evidence="1">The sequence shown here is derived from an EMBL/GenBank/DDBJ whole genome shotgun (WGS) entry which is preliminary data.</text>
</comment>
<keyword evidence="2" id="KW-1185">Reference proteome</keyword>
<name>A0A9P9A9Y9_9PEZI</name>
<evidence type="ECO:0000313" key="1">
    <source>
        <dbReference type="EMBL" id="KAH6689688.1"/>
    </source>
</evidence>
<organism evidence="1 2">
    <name type="scientific">Plectosphaerella plurivora</name>
    <dbReference type="NCBI Taxonomy" id="936078"/>
    <lineage>
        <taxon>Eukaryota</taxon>
        <taxon>Fungi</taxon>
        <taxon>Dikarya</taxon>
        <taxon>Ascomycota</taxon>
        <taxon>Pezizomycotina</taxon>
        <taxon>Sordariomycetes</taxon>
        <taxon>Hypocreomycetidae</taxon>
        <taxon>Glomerellales</taxon>
        <taxon>Plectosphaerellaceae</taxon>
        <taxon>Plectosphaerella</taxon>
    </lineage>
</organism>
<protein>
    <submittedName>
        <fullName evidence="1">Uncharacterized protein</fullName>
    </submittedName>
</protein>
<accession>A0A9P9A9Y9</accession>
<reference evidence="1" key="1">
    <citation type="journal article" date="2021" name="Nat. Commun.">
        <title>Genetic determinants of endophytism in the Arabidopsis root mycobiome.</title>
        <authorList>
            <person name="Mesny F."/>
            <person name="Miyauchi S."/>
            <person name="Thiergart T."/>
            <person name="Pickel B."/>
            <person name="Atanasova L."/>
            <person name="Karlsson M."/>
            <person name="Huettel B."/>
            <person name="Barry K.W."/>
            <person name="Haridas S."/>
            <person name="Chen C."/>
            <person name="Bauer D."/>
            <person name="Andreopoulos W."/>
            <person name="Pangilinan J."/>
            <person name="LaButti K."/>
            <person name="Riley R."/>
            <person name="Lipzen A."/>
            <person name="Clum A."/>
            <person name="Drula E."/>
            <person name="Henrissat B."/>
            <person name="Kohler A."/>
            <person name="Grigoriev I.V."/>
            <person name="Martin F.M."/>
            <person name="Hacquard S."/>
        </authorList>
    </citation>
    <scope>NUCLEOTIDE SEQUENCE</scope>
    <source>
        <strain evidence="1">MPI-SDFR-AT-0117</strain>
    </source>
</reference>
<evidence type="ECO:0000313" key="2">
    <source>
        <dbReference type="Proteomes" id="UP000770015"/>
    </source>
</evidence>
<gene>
    <name evidence="1" type="ORF">F5X68DRAFT_230303</name>
</gene>
<proteinExistence type="predicted"/>
<dbReference type="Proteomes" id="UP000770015">
    <property type="component" value="Unassembled WGS sequence"/>
</dbReference>